<dbReference type="EMBL" id="MSYM01000020">
    <property type="protein sequence ID" value="OLP04449.1"/>
    <property type="molecule type" value="Genomic_DNA"/>
</dbReference>
<proteinExistence type="predicted"/>
<keyword evidence="2" id="KW-1185">Reference proteome</keyword>
<accession>A0A1Q8Y8Z0</accession>
<protein>
    <submittedName>
        <fullName evidence="1">Uncharacterized protein</fullName>
    </submittedName>
</protein>
<dbReference type="Proteomes" id="UP000185911">
    <property type="component" value="Unassembled WGS sequence"/>
</dbReference>
<gene>
    <name evidence="1" type="ORF">BLL52_4290</name>
</gene>
<organism evidence="1 2">
    <name type="scientific">Rhodoferax antarcticus ANT.BR</name>
    <dbReference type="NCBI Taxonomy" id="1111071"/>
    <lineage>
        <taxon>Bacteria</taxon>
        <taxon>Pseudomonadati</taxon>
        <taxon>Pseudomonadota</taxon>
        <taxon>Betaproteobacteria</taxon>
        <taxon>Burkholderiales</taxon>
        <taxon>Comamonadaceae</taxon>
        <taxon>Rhodoferax</taxon>
    </lineage>
</organism>
<comment type="caution">
    <text evidence="1">The sequence shown here is derived from an EMBL/GenBank/DDBJ whole genome shotgun (WGS) entry which is preliminary data.</text>
</comment>
<evidence type="ECO:0000313" key="1">
    <source>
        <dbReference type="EMBL" id="OLP04449.1"/>
    </source>
</evidence>
<name>A0A1Q8Y8Z0_9BURK</name>
<sequence>MSLILKMTERGSVAGGRPAPGHAPPLVICPPLHSFAFFVMLSLAFRLLPSVLLP</sequence>
<reference evidence="1 2" key="1">
    <citation type="submission" date="2017-01" db="EMBL/GenBank/DDBJ databases">
        <title>Genome sequence of Rhodoferax antarcticus ANT.BR, a psychrophilic purple nonsulfur bacterium from an Antarctic microbial mat.</title>
        <authorList>
            <person name="Baker J."/>
            <person name="Riester C."/>
            <person name="Skinner B."/>
            <person name="Newell A."/>
            <person name="Swingley W."/>
            <person name="Madigan M."/>
            <person name="Jung D."/>
            <person name="Asao M."/>
            <person name="Chen M."/>
            <person name="Loughlin P."/>
            <person name="Pan H."/>
            <person name="Lin S."/>
            <person name="Li N."/>
            <person name="Shaw J."/>
            <person name="Prado M."/>
            <person name="Sherman C."/>
            <person name="Li X."/>
            <person name="Tang J."/>
            <person name="Blankenship R."/>
            <person name="Zhao T."/>
            <person name="Touchman J."/>
            <person name="Sattley M."/>
        </authorList>
    </citation>
    <scope>NUCLEOTIDE SEQUENCE [LARGE SCALE GENOMIC DNA]</scope>
    <source>
        <strain evidence="1 2">ANT.BR</strain>
    </source>
</reference>
<evidence type="ECO:0000313" key="2">
    <source>
        <dbReference type="Proteomes" id="UP000185911"/>
    </source>
</evidence>
<dbReference type="AlphaFoldDB" id="A0A1Q8Y8Z0"/>